<evidence type="ECO:0000259" key="2">
    <source>
        <dbReference type="Pfam" id="PF13439"/>
    </source>
</evidence>
<dbReference type="SUPFAM" id="SSF53756">
    <property type="entry name" value="UDP-Glycosyltransferase/glycogen phosphorylase"/>
    <property type="match status" value="1"/>
</dbReference>
<dbReference type="Pfam" id="PF13439">
    <property type="entry name" value="Glyco_transf_4"/>
    <property type="match status" value="1"/>
</dbReference>
<dbReference type="Proteomes" id="UP000198531">
    <property type="component" value="Unassembled WGS sequence"/>
</dbReference>
<evidence type="ECO:0000313" key="4">
    <source>
        <dbReference type="Proteomes" id="UP000198531"/>
    </source>
</evidence>
<dbReference type="AlphaFoldDB" id="A0A1I6J4M7"/>
<organism evidence="3 4">
    <name type="scientific">Halogeometricum rufum</name>
    <dbReference type="NCBI Taxonomy" id="553469"/>
    <lineage>
        <taxon>Archaea</taxon>
        <taxon>Methanobacteriati</taxon>
        <taxon>Methanobacteriota</taxon>
        <taxon>Stenosarchaea group</taxon>
        <taxon>Halobacteria</taxon>
        <taxon>Halobacteriales</taxon>
        <taxon>Haloferacaceae</taxon>
        <taxon>Halogeometricum</taxon>
    </lineage>
</organism>
<name>A0A1I6J4M7_9EURY</name>
<proteinExistence type="predicted"/>
<gene>
    <name evidence="3" type="ORF">SAMN04487947_4041</name>
</gene>
<dbReference type="Pfam" id="PF13692">
    <property type="entry name" value="Glyco_trans_1_4"/>
    <property type="match status" value="1"/>
</dbReference>
<keyword evidence="1 3" id="KW-0808">Transferase</keyword>
<reference evidence="4" key="1">
    <citation type="submission" date="2016-10" db="EMBL/GenBank/DDBJ databases">
        <authorList>
            <person name="Varghese N."/>
            <person name="Submissions S."/>
        </authorList>
    </citation>
    <scope>NUCLEOTIDE SEQUENCE [LARGE SCALE GENOMIC DNA]</scope>
    <source>
        <strain evidence="4">CGMCC 1.7736</strain>
    </source>
</reference>
<dbReference type="PANTHER" id="PTHR46401:SF2">
    <property type="entry name" value="GLYCOSYLTRANSFERASE WBBK-RELATED"/>
    <property type="match status" value="1"/>
</dbReference>
<dbReference type="STRING" id="553469.SAMN04487947_4041"/>
<evidence type="ECO:0000256" key="1">
    <source>
        <dbReference type="ARBA" id="ARBA00022679"/>
    </source>
</evidence>
<feature type="domain" description="Glycosyltransferase subfamily 4-like N-terminal" evidence="2">
    <location>
        <begin position="42"/>
        <end position="154"/>
    </location>
</feature>
<dbReference type="GO" id="GO:0016757">
    <property type="term" value="F:glycosyltransferase activity"/>
    <property type="evidence" value="ECO:0007669"/>
    <property type="project" value="TreeGrafter"/>
</dbReference>
<dbReference type="Gene3D" id="3.40.50.2000">
    <property type="entry name" value="Glycogen Phosphorylase B"/>
    <property type="match status" value="2"/>
</dbReference>
<dbReference type="EMBL" id="FOYT01000006">
    <property type="protein sequence ID" value="SFR73943.1"/>
    <property type="molecule type" value="Genomic_DNA"/>
</dbReference>
<dbReference type="PANTHER" id="PTHR46401">
    <property type="entry name" value="GLYCOSYLTRANSFERASE WBBK-RELATED"/>
    <property type="match status" value="1"/>
</dbReference>
<sequence length="350" mass="39501">MESMKVMFIPDFTDGNPYQRRLAEGISTDGTDVTFASGYPLSTLRTVAETRPDVVHFHWIAPFLVSESRLVSYAKSTVFLLATLTAKLMRIDVVWTVHNVLDHERRHPRIELFGRRVFARLCDELIVHCEAARDTVVERYRLPTSRHVHVIPHGHYETSHRNTVSRDEARDRLGVASDSTVFLYLGQIRPYKQVPQLIDAVASLPDEDVRLLVAGKPSDESHAREVRRRAESDPRVDATLSFVPDEDVQVYFNASDAVVLPYRDILTSGSAILGMTFERPVVGPRTGCLPELLRDQTELLYDPDHESIADALERALDADLDAIGTQNYQRVSAFDWGSIGAKTRDVYDAL</sequence>
<evidence type="ECO:0000313" key="3">
    <source>
        <dbReference type="EMBL" id="SFR73943.1"/>
    </source>
</evidence>
<protein>
    <submittedName>
        <fullName evidence="3">Glycosyltransferase involved in cell wall bisynthesis</fullName>
    </submittedName>
</protein>
<keyword evidence="4" id="KW-1185">Reference proteome</keyword>
<accession>A0A1I6J4M7</accession>
<dbReference type="InterPro" id="IPR028098">
    <property type="entry name" value="Glyco_trans_4-like_N"/>
</dbReference>